<feature type="compositionally biased region" description="Polar residues" evidence="1">
    <location>
        <begin position="540"/>
        <end position="551"/>
    </location>
</feature>
<reference evidence="3 4" key="1">
    <citation type="submission" date="2024-06" db="EMBL/GenBank/DDBJ databases">
        <title>Complete genome of Phlyctema vagabunda strain 19-DSS-EL-015.</title>
        <authorList>
            <person name="Fiorenzani C."/>
        </authorList>
    </citation>
    <scope>NUCLEOTIDE SEQUENCE [LARGE SCALE GENOMIC DNA]</scope>
    <source>
        <strain evidence="3 4">19-DSS-EL-015</strain>
    </source>
</reference>
<dbReference type="Pfam" id="PF23086">
    <property type="entry name" value="Tudor_Coilin"/>
    <property type="match status" value="1"/>
</dbReference>
<comment type="caution">
    <text evidence="3">The sequence shown here is derived from an EMBL/GenBank/DDBJ whole genome shotgun (WGS) entry which is preliminary data.</text>
</comment>
<dbReference type="SMART" id="SM00292">
    <property type="entry name" value="BRCT"/>
    <property type="match status" value="1"/>
</dbReference>
<feature type="region of interest" description="Disordered" evidence="1">
    <location>
        <begin position="907"/>
        <end position="941"/>
    </location>
</feature>
<evidence type="ECO:0000313" key="4">
    <source>
        <dbReference type="Proteomes" id="UP001629113"/>
    </source>
</evidence>
<feature type="compositionally biased region" description="Polar residues" evidence="1">
    <location>
        <begin position="1434"/>
        <end position="1452"/>
    </location>
</feature>
<proteinExistence type="predicted"/>
<evidence type="ECO:0000313" key="3">
    <source>
        <dbReference type="EMBL" id="KAL3422587.1"/>
    </source>
</evidence>
<dbReference type="InterPro" id="IPR055781">
    <property type="entry name" value="DUF7357"/>
</dbReference>
<feature type="region of interest" description="Disordered" evidence="1">
    <location>
        <begin position="217"/>
        <end position="283"/>
    </location>
</feature>
<dbReference type="SUPFAM" id="SSF52113">
    <property type="entry name" value="BRCT domain"/>
    <property type="match status" value="1"/>
</dbReference>
<feature type="region of interest" description="Disordered" evidence="1">
    <location>
        <begin position="127"/>
        <end position="203"/>
    </location>
</feature>
<dbReference type="InterPro" id="IPR001357">
    <property type="entry name" value="BRCT_dom"/>
</dbReference>
<keyword evidence="4" id="KW-1185">Reference proteome</keyword>
<feature type="region of interest" description="Disordered" evidence="1">
    <location>
        <begin position="1569"/>
        <end position="1800"/>
    </location>
</feature>
<feature type="compositionally biased region" description="Acidic residues" evidence="1">
    <location>
        <begin position="176"/>
        <end position="203"/>
    </location>
</feature>
<feature type="compositionally biased region" description="Acidic residues" evidence="1">
    <location>
        <begin position="264"/>
        <end position="273"/>
    </location>
</feature>
<feature type="compositionally biased region" description="Basic residues" evidence="1">
    <location>
        <begin position="1011"/>
        <end position="1023"/>
    </location>
</feature>
<feature type="region of interest" description="Disordered" evidence="1">
    <location>
        <begin position="531"/>
        <end position="670"/>
    </location>
</feature>
<protein>
    <recommendedName>
        <fullName evidence="2">BRCT domain-containing protein</fullName>
    </recommendedName>
</protein>
<dbReference type="Pfam" id="PF24054">
    <property type="entry name" value="DUF7357"/>
    <property type="match status" value="1"/>
</dbReference>
<evidence type="ECO:0000259" key="2">
    <source>
        <dbReference type="PROSITE" id="PS50172"/>
    </source>
</evidence>
<feature type="compositionally biased region" description="Low complexity" evidence="1">
    <location>
        <begin position="1288"/>
        <end position="1297"/>
    </location>
</feature>
<feature type="compositionally biased region" description="Basic and acidic residues" evidence="1">
    <location>
        <begin position="243"/>
        <end position="263"/>
    </location>
</feature>
<feature type="region of interest" description="Disordered" evidence="1">
    <location>
        <begin position="1413"/>
        <end position="1519"/>
    </location>
</feature>
<feature type="region of interest" description="Disordered" evidence="1">
    <location>
        <begin position="834"/>
        <end position="887"/>
    </location>
</feature>
<feature type="compositionally biased region" description="Acidic residues" evidence="1">
    <location>
        <begin position="217"/>
        <end position="242"/>
    </location>
</feature>
<gene>
    <name evidence="3" type="ORF">PVAG01_06743</name>
</gene>
<accession>A0ABR4PHL6</accession>
<dbReference type="Pfam" id="PF00533">
    <property type="entry name" value="BRCT"/>
    <property type="match status" value="1"/>
</dbReference>
<dbReference type="Gene3D" id="3.40.50.10190">
    <property type="entry name" value="BRCT domain"/>
    <property type="match status" value="1"/>
</dbReference>
<feature type="region of interest" description="Disordered" evidence="1">
    <location>
        <begin position="1532"/>
        <end position="1556"/>
    </location>
</feature>
<feature type="compositionally biased region" description="Basic and acidic residues" evidence="1">
    <location>
        <begin position="907"/>
        <end position="931"/>
    </location>
</feature>
<dbReference type="InterPro" id="IPR056398">
    <property type="entry name" value="Tudor_Coilin"/>
</dbReference>
<feature type="compositionally biased region" description="Basic and acidic residues" evidence="1">
    <location>
        <begin position="1637"/>
        <end position="1651"/>
    </location>
</feature>
<feature type="compositionally biased region" description="Basic residues" evidence="1">
    <location>
        <begin position="1790"/>
        <end position="1800"/>
    </location>
</feature>
<feature type="region of interest" description="Disordered" evidence="1">
    <location>
        <begin position="1058"/>
        <end position="1077"/>
    </location>
</feature>
<name>A0ABR4PHL6_9HELO</name>
<feature type="compositionally biased region" description="Basic and acidic residues" evidence="1">
    <location>
        <begin position="1767"/>
        <end position="1779"/>
    </location>
</feature>
<feature type="compositionally biased region" description="Polar residues" evidence="1">
    <location>
        <begin position="1460"/>
        <end position="1473"/>
    </location>
</feature>
<dbReference type="PROSITE" id="PS50172">
    <property type="entry name" value="BRCT"/>
    <property type="match status" value="1"/>
</dbReference>
<feature type="compositionally biased region" description="Low complexity" evidence="1">
    <location>
        <begin position="1690"/>
        <end position="1701"/>
    </location>
</feature>
<feature type="compositionally biased region" description="Polar residues" evidence="1">
    <location>
        <begin position="652"/>
        <end position="662"/>
    </location>
</feature>
<feature type="compositionally biased region" description="Polar residues" evidence="1">
    <location>
        <begin position="1058"/>
        <end position="1071"/>
    </location>
</feature>
<evidence type="ECO:0000256" key="1">
    <source>
        <dbReference type="SAM" id="MobiDB-lite"/>
    </source>
</evidence>
<feature type="compositionally biased region" description="Polar residues" evidence="1">
    <location>
        <begin position="1414"/>
        <end position="1427"/>
    </location>
</feature>
<sequence>MRLRLTICRHSLPDTPIIWDIDAQTGAPTISTLLEQVNEVIPIESEDWGLEDYAVEIKGSRGGLNYECLHFQPVEKVLHEDDEVIIRPLLTPDLRVRRISGRHQISTDGRHLVDGVAFGRPLLRKPVGRPQINIPPRKRRRITYDEEEDGSEVPLELEEKDQSTRSNKQVILHADFDDDDEDDDEDFEPGGDEEEESNSDEEIVSNHGQLVLHADFDDDDEEDDDDFDPGVDQSDSDSDEENREYPRPTEEKHHQNEVEHKNEDGEDDQDDADSYTIDPPEKNLVPNVLRDITDNEFREQILIINKAFPNLSANVCKLVFEGNGKDLNRTWQNLAGQFETAKSLKSVKRSFSRLQAGTSSSEDDEHAKKNIGNMSKAAVVPVDKSSTDTTTNDALSGLTFFIAGELPVKSRDEAVAYVKNYGGEIVNSWSAKPSFVVLGSSVQPSVIKKMQKLELKIINEDGLTKLTYKEVAPAEKTSIPSPQSAIEDSDQDVEEHDELLLTYYDQNGLPKGSIASGTALKHMATVVGIVSPKKPRQRASRSMSNASNKSVRFTFDTPAQFANTRSPLDQGEESTSEVSSDTSSDEDGSEDSSSSSGSDSTDKASSDSSSEDDSDDKSSSDSDSSSDDDAQPEEVSSKGVDDSTSKKLPNIATKTNKPTQAVTRPGKISTRARNIRRRTSVALRRFKEKGVLPADTTAKEFNQLGELALDISPGDALSALETIRASTRSANLLEQSTKVKSQNAEFEARREQLLASISGGGVEVGGESNAKARVLPSAQVDIARTTPARMMVNPSDTVAMVGTEDVLTSTGDPVYQPTESIVSSVDDALESRVIPSASRSSGDTEADTAVAPSFGNATPGTEVSAHTALPTSSESHENTASRRRAKLDVGAGRRLLFGALGLKTPKTKKDEETLRSDLMKSVRLEKPKEPAPEPVLNSDEDENLDAWRTKINYRGVECCHEGIVLSEPPFPFVQRWDPQQQGFWSQRGKQNAKRKSPQEQDQYAEEEGGGSRKRKYKNKKKKKQNQESQEFADISYDPTPFEQQDNYLDASYVPSQLEDSVQDQYQESHQQPGHYREDIDGQISDQLMQDVSSLPTDEIYTSQGEEDDLPALPEDILSLADLKSTDVKSGMVVAFKQLIMSEATKWQPLMSEYRTAVVLQQCDNGDLELTLAKRDRAITEKQYDEDTGERIYSRFAMPDDEEDDEDDGNLTVSFSELVEPKIVQQPPTSLEPEEDPIVLAKLETSAEEAPAKSHEDVSEEHASHVPETQIKAPGETLKSQEEQDSQEAQEYQSQASQHLDSLEGEGEVTPKTPSHGKMLEIDLPEQPVNDEIMSSASRYEDAPDIPASVSEIPAEPPSDDTKRRIKDMIKEAGFRSSVPSSVLRDIRPNGMQSPGDVAVFEKLVKDMTEIEKGSSFSPKFNGFNSSPLIGMETEGSSPIRGSNKRGATTKSVPTEEEPSSVLNSSFGPMTSQMDIEEDSDTDPSYRNPPDHPSATSQASDHGRQPDFSLPIEDTTIPLDDSDYSILKKYDDAAGIDTGPELPARKAEATSTRRALSGSLAPMEEEAEHFMSDDSLPSLEQVFSQRASVKRETHTPGLSQVPARINEEYEAAIKELSDAGEDSDQSTPKPHKTSKKIPGIDKLQKQWAESRPKKTTLSGIFQDEQQEKKASFSQSQPVPKASTAKPRVALSQPVVKQSQSQKMVIPEGSQVWDLTLSSDVESESADDKASELNSDDAYFKKFKKNDSDDDDDYQLEPRRGSGFGRAKKTGEGRITRRHASENAQSSQRAKDPRRKTTGGRF</sequence>
<organism evidence="3 4">
    <name type="scientific">Phlyctema vagabunda</name>
    <dbReference type="NCBI Taxonomy" id="108571"/>
    <lineage>
        <taxon>Eukaryota</taxon>
        <taxon>Fungi</taxon>
        <taxon>Dikarya</taxon>
        <taxon>Ascomycota</taxon>
        <taxon>Pezizomycotina</taxon>
        <taxon>Leotiomycetes</taxon>
        <taxon>Helotiales</taxon>
        <taxon>Dermateaceae</taxon>
        <taxon>Phlyctema</taxon>
    </lineage>
</organism>
<feature type="region of interest" description="Disordered" evidence="1">
    <location>
        <begin position="1216"/>
        <end position="1362"/>
    </location>
</feature>
<feature type="compositionally biased region" description="Acidic residues" evidence="1">
    <location>
        <begin position="145"/>
        <end position="159"/>
    </location>
</feature>
<dbReference type="InterPro" id="IPR036420">
    <property type="entry name" value="BRCT_dom_sf"/>
</dbReference>
<feature type="compositionally biased region" description="Basic and acidic residues" evidence="1">
    <location>
        <begin position="635"/>
        <end position="645"/>
    </location>
</feature>
<feature type="domain" description="BRCT" evidence="2">
    <location>
        <begin position="390"/>
        <end position="465"/>
    </location>
</feature>
<feature type="compositionally biased region" description="Basic and acidic residues" evidence="1">
    <location>
        <begin position="1604"/>
        <end position="1616"/>
    </location>
</feature>
<dbReference type="EMBL" id="JBFCZG010000005">
    <property type="protein sequence ID" value="KAL3422587.1"/>
    <property type="molecule type" value="Genomic_DNA"/>
</dbReference>
<feature type="compositionally biased region" description="Basic and acidic residues" evidence="1">
    <location>
        <begin position="1249"/>
        <end position="1264"/>
    </location>
</feature>
<dbReference type="Proteomes" id="UP001629113">
    <property type="component" value="Unassembled WGS sequence"/>
</dbReference>
<feature type="region of interest" description="Disordered" evidence="1">
    <location>
        <begin position="981"/>
        <end position="1044"/>
    </location>
</feature>